<evidence type="ECO:0000256" key="2">
    <source>
        <dbReference type="ARBA" id="ARBA00008663"/>
    </source>
</evidence>
<evidence type="ECO:0000313" key="17">
    <source>
        <dbReference type="Proteomes" id="UP001203058"/>
    </source>
</evidence>
<comment type="similarity">
    <text evidence="2 13">Belongs to the pyruvate kinase family.</text>
</comment>
<comment type="catalytic activity">
    <reaction evidence="13">
        <text>pyruvate + ATP = phosphoenolpyruvate + ADP + H(+)</text>
        <dbReference type="Rhea" id="RHEA:18157"/>
        <dbReference type="ChEBI" id="CHEBI:15361"/>
        <dbReference type="ChEBI" id="CHEBI:15378"/>
        <dbReference type="ChEBI" id="CHEBI:30616"/>
        <dbReference type="ChEBI" id="CHEBI:58702"/>
        <dbReference type="ChEBI" id="CHEBI:456216"/>
        <dbReference type="EC" id="2.7.1.40"/>
    </reaction>
</comment>
<comment type="caution">
    <text evidence="16">The sequence shown here is derived from an EMBL/GenBank/DDBJ whole genome shotgun (WGS) entry which is preliminary data.</text>
</comment>
<evidence type="ECO:0000256" key="8">
    <source>
        <dbReference type="ARBA" id="ARBA00022840"/>
    </source>
</evidence>
<evidence type="ECO:0000313" key="16">
    <source>
        <dbReference type="EMBL" id="MCH8616443.1"/>
    </source>
</evidence>
<keyword evidence="4 13" id="KW-0808">Transferase</keyword>
<dbReference type="GO" id="GO:0016301">
    <property type="term" value="F:kinase activity"/>
    <property type="evidence" value="ECO:0007669"/>
    <property type="project" value="UniProtKB-KW"/>
</dbReference>
<dbReference type="NCBIfam" id="TIGR01064">
    <property type="entry name" value="pyruv_kin"/>
    <property type="match status" value="1"/>
</dbReference>
<organism evidence="16 17">
    <name type="scientific">Sphingomonas telluris</name>
    <dbReference type="NCBI Taxonomy" id="2907998"/>
    <lineage>
        <taxon>Bacteria</taxon>
        <taxon>Pseudomonadati</taxon>
        <taxon>Pseudomonadota</taxon>
        <taxon>Alphaproteobacteria</taxon>
        <taxon>Sphingomonadales</taxon>
        <taxon>Sphingomonadaceae</taxon>
        <taxon>Sphingomonas</taxon>
    </lineage>
</organism>
<dbReference type="SUPFAM" id="SSF50800">
    <property type="entry name" value="PK beta-barrel domain-like"/>
    <property type="match status" value="1"/>
</dbReference>
<evidence type="ECO:0000256" key="5">
    <source>
        <dbReference type="ARBA" id="ARBA00022723"/>
    </source>
</evidence>
<dbReference type="EMBL" id="JAKZHW010000001">
    <property type="protein sequence ID" value="MCH8616443.1"/>
    <property type="molecule type" value="Genomic_DNA"/>
</dbReference>
<dbReference type="InterPro" id="IPR015793">
    <property type="entry name" value="Pyrv_Knase_brl"/>
</dbReference>
<dbReference type="PANTHER" id="PTHR11817">
    <property type="entry name" value="PYRUVATE KINASE"/>
    <property type="match status" value="1"/>
</dbReference>
<keyword evidence="11 16" id="KW-0670">Pyruvate</keyword>
<feature type="domain" description="Pyruvate kinase C-terminal" evidence="15">
    <location>
        <begin position="362"/>
        <end position="475"/>
    </location>
</feature>
<evidence type="ECO:0000256" key="1">
    <source>
        <dbReference type="ARBA" id="ARBA00004997"/>
    </source>
</evidence>
<dbReference type="InterPro" id="IPR015806">
    <property type="entry name" value="Pyrv_Knase_insert_dom_sf"/>
</dbReference>
<evidence type="ECO:0000259" key="14">
    <source>
        <dbReference type="Pfam" id="PF00224"/>
    </source>
</evidence>
<reference evidence="16 17" key="1">
    <citation type="submission" date="2022-03" db="EMBL/GenBank/DDBJ databases">
        <authorList>
            <person name="Jo J.-H."/>
            <person name="Im W.-T."/>
        </authorList>
    </citation>
    <scope>NUCLEOTIDE SEQUENCE [LARGE SCALE GENOMIC DNA]</scope>
    <source>
        <strain evidence="16 17">SM33</strain>
    </source>
</reference>
<dbReference type="InterPro" id="IPR015813">
    <property type="entry name" value="Pyrv/PenolPyrv_kinase-like_dom"/>
</dbReference>
<dbReference type="Gene3D" id="3.20.20.60">
    <property type="entry name" value="Phosphoenolpyruvate-binding domains"/>
    <property type="match status" value="1"/>
</dbReference>
<dbReference type="NCBIfam" id="NF004491">
    <property type="entry name" value="PRK05826.1"/>
    <property type="match status" value="1"/>
</dbReference>
<protein>
    <recommendedName>
        <fullName evidence="3 12">Pyruvate kinase</fullName>
        <ecNumber evidence="3 12">2.7.1.40</ecNumber>
    </recommendedName>
</protein>
<dbReference type="EC" id="2.7.1.40" evidence="3 12"/>
<gene>
    <name evidence="16" type="primary">pyk</name>
    <name evidence="16" type="ORF">LZ016_10070</name>
</gene>
<evidence type="ECO:0000256" key="13">
    <source>
        <dbReference type="RuleBase" id="RU000504"/>
    </source>
</evidence>
<evidence type="ECO:0000256" key="3">
    <source>
        <dbReference type="ARBA" id="ARBA00012142"/>
    </source>
</evidence>
<feature type="domain" description="Pyruvate kinase barrel" evidence="14">
    <location>
        <begin position="12"/>
        <end position="329"/>
    </location>
</feature>
<dbReference type="InterPro" id="IPR036918">
    <property type="entry name" value="Pyrv_Knase_C_sf"/>
</dbReference>
<dbReference type="Gene3D" id="2.40.33.10">
    <property type="entry name" value="PK beta-barrel domain-like"/>
    <property type="match status" value="1"/>
</dbReference>
<name>A0ABS9VP14_9SPHN</name>
<keyword evidence="9 13" id="KW-0460">Magnesium</keyword>
<dbReference type="SUPFAM" id="SSF51621">
    <property type="entry name" value="Phosphoenolpyruvate/pyruvate domain"/>
    <property type="match status" value="1"/>
</dbReference>
<comment type="pathway">
    <text evidence="1 13">Carbohydrate degradation; glycolysis; pyruvate from D-glyceraldehyde 3-phosphate: step 5/5.</text>
</comment>
<keyword evidence="5" id="KW-0479">Metal-binding</keyword>
<dbReference type="Proteomes" id="UP001203058">
    <property type="component" value="Unassembled WGS sequence"/>
</dbReference>
<keyword evidence="7 13" id="KW-0418">Kinase</keyword>
<dbReference type="RefSeq" id="WP_241447242.1">
    <property type="nucleotide sequence ID" value="NZ_JAKZHW010000001.1"/>
</dbReference>
<evidence type="ECO:0000256" key="9">
    <source>
        <dbReference type="ARBA" id="ARBA00022842"/>
    </source>
</evidence>
<keyword evidence="6" id="KW-0547">Nucleotide-binding</keyword>
<dbReference type="GO" id="GO:0004743">
    <property type="term" value="F:pyruvate kinase activity"/>
    <property type="evidence" value="ECO:0007669"/>
    <property type="project" value="UniProtKB-EC"/>
</dbReference>
<evidence type="ECO:0000256" key="11">
    <source>
        <dbReference type="ARBA" id="ARBA00023317"/>
    </source>
</evidence>
<dbReference type="SUPFAM" id="SSF52935">
    <property type="entry name" value="PK C-terminal domain-like"/>
    <property type="match status" value="1"/>
</dbReference>
<proteinExistence type="inferred from homology"/>
<keyword evidence="17" id="KW-1185">Reference proteome</keyword>
<dbReference type="Pfam" id="PF02887">
    <property type="entry name" value="PK_C"/>
    <property type="match status" value="1"/>
</dbReference>
<dbReference type="InterPro" id="IPR001697">
    <property type="entry name" value="Pyr_Knase"/>
</dbReference>
<dbReference type="InterPro" id="IPR040442">
    <property type="entry name" value="Pyrv_kinase-like_dom_sf"/>
</dbReference>
<evidence type="ECO:0000256" key="6">
    <source>
        <dbReference type="ARBA" id="ARBA00022741"/>
    </source>
</evidence>
<evidence type="ECO:0000256" key="4">
    <source>
        <dbReference type="ARBA" id="ARBA00022679"/>
    </source>
</evidence>
<dbReference type="NCBIfam" id="NF004886">
    <property type="entry name" value="PRK06247.1"/>
    <property type="match status" value="1"/>
</dbReference>
<evidence type="ECO:0000256" key="10">
    <source>
        <dbReference type="ARBA" id="ARBA00023152"/>
    </source>
</evidence>
<dbReference type="NCBIfam" id="NF004978">
    <property type="entry name" value="PRK06354.1"/>
    <property type="match status" value="1"/>
</dbReference>
<dbReference type="Gene3D" id="3.40.1380.20">
    <property type="entry name" value="Pyruvate kinase, C-terminal domain"/>
    <property type="match status" value="1"/>
</dbReference>
<sequence>MQVTEPLRPRSRKVKILATLGPASSKPEMIRKLMFAGADAFRINMSHGDQKSKAKLVEAIRALEKELKRPTTIVFDLQGPKLRVGSFEGGSAQLEKGRKVILDQEDAPGNAHRMELPHPELFAAIGPGDRLLIDDGKVRLKVLESGETSIKAEVMVGGTVSNSKGVNVPDVVVPIPALTEKDRSDLEFALEQGADWIALSFVQRPEDVAEARSLIGEKAALMAKIEKPAAIDRLNDIIALADGVMVARGDLGVELPPEDVPPLQNRIVACARQFGKPVVVATQMLESMITSPTPTRAEVSDVATAIYDGADAVMLSAESAAGKYPIEAVSMMDSIANSVERDPVYSSRIHFTETRLEPTIADALSGSSRQIANTVNAKAMVVFSKSGSTARRIARERPPVPILAMSPSQTTSRRMGLYWGVHSVHSRDVSAFEEMVGKAKRMVLRHHLAAGGDRIVIMAGIPFGTAGSTNVLHVVRLVGDELERHTTPE</sequence>
<keyword evidence="10 13" id="KW-0324">Glycolysis</keyword>
<evidence type="ECO:0000256" key="12">
    <source>
        <dbReference type="NCBIfam" id="TIGR01064"/>
    </source>
</evidence>
<evidence type="ECO:0000256" key="7">
    <source>
        <dbReference type="ARBA" id="ARBA00022777"/>
    </source>
</evidence>
<dbReference type="PRINTS" id="PR01050">
    <property type="entry name" value="PYRUVTKNASE"/>
</dbReference>
<dbReference type="Pfam" id="PF00224">
    <property type="entry name" value="PK"/>
    <property type="match status" value="1"/>
</dbReference>
<evidence type="ECO:0000259" key="15">
    <source>
        <dbReference type="Pfam" id="PF02887"/>
    </source>
</evidence>
<accession>A0ABS9VP14</accession>
<dbReference type="InterPro" id="IPR011037">
    <property type="entry name" value="Pyrv_Knase-like_insert_dom_sf"/>
</dbReference>
<keyword evidence="8" id="KW-0067">ATP-binding</keyword>
<dbReference type="InterPro" id="IPR015795">
    <property type="entry name" value="Pyrv_Knase_C"/>
</dbReference>